<keyword evidence="4 5" id="KW-0472">Membrane</keyword>
<comment type="subcellular location">
    <subcellularLocation>
        <location evidence="1">Membrane</location>
        <topology evidence="1">Multi-pass membrane protein</topology>
    </subcellularLocation>
</comment>
<comment type="caution">
    <text evidence="7">The sequence shown here is derived from an EMBL/GenBank/DDBJ whole genome shotgun (WGS) entry which is preliminary data.</text>
</comment>
<dbReference type="InterPro" id="IPR018490">
    <property type="entry name" value="cNMP-bd_dom_sf"/>
</dbReference>
<evidence type="ECO:0000313" key="8">
    <source>
        <dbReference type="Proteomes" id="UP000008837"/>
    </source>
</evidence>
<evidence type="ECO:0000313" key="7">
    <source>
        <dbReference type="EMBL" id="EDP43111.1"/>
    </source>
</evidence>
<feature type="transmembrane region" description="Helical" evidence="5">
    <location>
        <begin position="305"/>
        <end position="324"/>
    </location>
</feature>
<gene>
    <name evidence="7" type="ORF">MGL_2707</name>
</gene>
<proteinExistence type="predicted"/>
<dbReference type="InterPro" id="IPR011547">
    <property type="entry name" value="SLC26A/SulP_dom"/>
</dbReference>
<dbReference type="GeneID" id="5854630"/>
<evidence type="ECO:0000256" key="3">
    <source>
        <dbReference type="ARBA" id="ARBA00022989"/>
    </source>
</evidence>
<dbReference type="OMA" id="QIDRWIA"/>
<dbReference type="Pfam" id="PF00916">
    <property type="entry name" value="Sulfate_transp"/>
    <property type="match status" value="1"/>
</dbReference>
<dbReference type="PANTHER" id="PTHR43310">
    <property type="entry name" value="SULFATE TRANSPORTER YBAR-RELATED"/>
    <property type="match status" value="1"/>
</dbReference>
<dbReference type="VEuPathDB" id="FungiDB:MGL_2707"/>
<feature type="domain" description="SLC26A/SulP transporter" evidence="6">
    <location>
        <begin position="18"/>
        <end position="441"/>
    </location>
</feature>
<feature type="transmembrane region" description="Helical" evidence="5">
    <location>
        <begin position="144"/>
        <end position="165"/>
    </location>
</feature>
<keyword evidence="8" id="KW-1185">Reference proteome</keyword>
<reference evidence="7 8" key="1">
    <citation type="journal article" date="2007" name="Proc. Natl. Acad. Sci. U.S.A.">
        <title>Dandruff-associated Malassezia genomes reveal convergent and divergent virulence traits shared with plant and human fungal pathogens.</title>
        <authorList>
            <person name="Xu J."/>
            <person name="Saunders C.W."/>
            <person name="Hu P."/>
            <person name="Grant R.A."/>
            <person name="Boekhout T."/>
            <person name="Kuramae E.E."/>
            <person name="Kronstad J.W."/>
            <person name="Deangelis Y.M."/>
            <person name="Reeder N.L."/>
            <person name="Johnstone K.R."/>
            <person name="Leland M."/>
            <person name="Fieno A.M."/>
            <person name="Begley W.M."/>
            <person name="Sun Y."/>
            <person name="Lacey M.P."/>
            <person name="Chaudhary T."/>
            <person name="Keough T."/>
            <person name="Chu L."/>
            <person name="Sears R."/>
            <person name="Yuan B."/>
            <person name="Dawson T.L.Jr."/>
        </authorList>
    </citation>
    <scope>NUCLEOTIDE SEQUENCE [LARGE SCALE GENOMIC DNA]</scope>
    <source>
        <strain evidence="8">ATCC MYA-4612 / CBS 7966</strain>
    </source>
</reference>
<dbReference type="InParanoid" id="A8Q529"/>
<dbReference type="InterPro" id="IPR052706">
    <property type="entry name" value="Membrane-Transporter-like"/>
</dbReference>
<name>A8Q529_MALGO</name>
<keyword evidence="2 5" id="KW-0812">Transmembrane</keyword>
<evidence type="ECO:0000256" key="1">
    <source>
        <dbReference type="ARBA" id="ARBA00004141"/>
    </source>
</evidence>
<sequence>MKPQILSGSKPFKLAYAAILLGALMNILDAASMGLLVFPADGDMFHGLQAQSIAMFLASTVLNELVFVLGGTNFVQAQGEMLVEILPFMQNIANKLAAVINDDRDALLATTVTTYVLSSLILGVLLLALGFFQIDRWIAYFPQAVLDGALGAIGLSLFISGFEVAQRSSFEWSASYFHDLFTSNSMPVCVSAIVLTILLCTGVRVKKKSATARPRWGASFFRRVEWEVRQICSNSFFTPGFVLLSGGAFWVAALASKRTMADLVEHHWLFMEVPPGATVGTRMRFFEFWQLFNFHLVRWGAIKQVAVEMVVLIVIGALNLPIYYPTLRDNLPNVPRSASIKKEFIGHGIANIITGLCGTLPCLVVMSNTLFFSRAGGQRIESACVMVLTFLFFIFSKLLLPYIPVLCAALMVFFFGIELMAEALVPTWTKKSLLEYFVILGTMATCTALGFAQGVGIGLAATLAVLGFEHLADYEIRTCFVPLAMLADAQGLSPKIVARLKQESMEQQQQQLDVGVISLAGTAGYTTATKLKQAIHAVQQRGCAALVIDLTYTVRIDRVAASAIFDERSNPQPGTKHPPGFLLGVPLGSPRYDILAQVGSVCADPSTMDTVAAHDQMMHALWPMAEFTDVLSWLSSRAAVSDPGLPLWARNSSLSSLEHPHQPNPHHRDHFCYPESLMPAHSPSNEIPMEAPMSLSSCGPSIVPTIDPTLPIEAQWSACWDQLCCNLSTDDDNAWLSKSYVQDHQNLSDASDSLEKQKNSIDTPFLAPKRRGENLAYSGSSSPRWRNSFVSVLERYGHIRFHEPHTLLASAGDPMPDVRIIVVGALVSRRQLAAASPAEHADASSPASKVDRTPADWIQARPRLRLRRRSADPTVHTSVRTIVEHLGQGDIYGLAEFMFGETWSADVTTAGQLFSSYVTIDFSAHDVRANAELALALNAYYSHHQFRMHRLQELYNRALSQGERYKW</sequence>
<organism evidence="7 8">
    <name type="scientific">Malassezia globosa (strain ATCC MYA-4612 / CBS 7966)</name>
    <name type="common">Dandruff-associated fungus</name>
    <dbReference type="NCBI Taxonomy" id="425265"/>
    <lineage>
        <taxon>Eukaryota</taxon>
        <taxon>Fungi</taxon>
        <taxon>Dikarya</taxon>
        <taxon>Basidiomycota</taxon>
        <taxon>Ustilaginomycotina</taxon>
        <taxon>Malasseziomycetes</taxon>
        <taxon>Malasseziales</taxon>
        <taxon>Malasseziaceae</taxon>
        <taxon>Malassezia</taxon>
    </lineage>
</organism>
<accession>A8Q529</accession>
<dbReference type="EMBL" id="AAYY01000009">
    <property type="protein sequence ID" value="EDP43111.1"/>
    <property type="molecule type" value="Genomic_DNA"/>
</dbReference>
<dbReference type="AlphaFoldDB" id="A8Q529"/>
<feature type="transmembrane region" description="Helical" evidence="5">
    <location>
        <begin position="433"/>
        <end position="452"/>
    </location>
</feature>
<feature type="transmembrane region" description="Helical" evidence="5">
    <location>
        <begin position="185"/>
        <end position="205"/>
    </location>
</feature>
<feature type="transmembrane region" description="Helical" evidence="5">
    <location>
        <begin position="344"/>
        <end position="366"/>
    </location>
</feature>
<evidence type="ECO:0000259" key="6">
    <source>
        <dbReference type="Pfam" id="PF00916"/>
    </source>
</evidence>
<protein>
    <recommendedName>
        <fullName evidence="6">SLC26A/SulP transporter domain-containing protein</fullName>
    </recommendedName>
</protein>
<feature type="transmembrane region" description="Helical" evidence="5">
    <location>
        <begin position="106"/>
        <end position="132"/>
    </location>
</feature>
<dbReference type="SUPFAM" id="SSF51206">
    <property type="entry name" value="cAMP-binding domain-like"/>
    <property type="match status" value="1"/>
</dbReference>
<dbReference type="KEGG" id="mgl:MGL_2707"/>
<dbReference type="PANTHER" id="PTHR43310:SF4">
    <property type="entry name" value="AFR304WP"/>
    <property type="match status" value="1"/>
</dbReference>
<feature type="transmembrane region" description="Helical" evidence="5">
    <location>
        <begin position="378"/>
        <end position="396"/>
    </location>
</feature>
<evidence type="ECO:0000256" key="4">
    <source>
        <dbReference type="ARBA" id="ARBA00023136"/>
    </source>
</evidence>
<evidence type="ECO:0000256" key="5">
    <source>
        <dbReference type="SAM" id="Phobius"/>
    </source>
</evidence>
<keyword evidence="3 5" id="KW-1133">Transmembrane helix</keyword>
<feature type="transmembrane region" description="Helical" evidence="5">
    <location>
        <begin position="12"/>
        <end position="38"/>
    </location>
</feature>
<evidence type="ECO:0000256" key="2">
    <source>
        <dbReference type="ARBA" id="ARBA00022692"/>
    </source>
</evidence>
<dbReference type="RefSeq" id="XP_001730325.1">
    <property type="nucleotide sequence ID" value="XM_001730273.1"/>
</dbReference>
<dbReference type="STRING" id="425265.A8Q529"/>
<dbReference type="OrthoDB" id="409725at2759"/>
<feature type="transmembrane region" description="Helical" evidence="5">
    <location>
        <begin position="50"/>
        <end position="69"/>
    </location>
</feature>
<dbReference type="Proteomes" id="UP000008837">
    <property type="component" value="Unassembled WGS sequence"/>
</dbReference>
<dbReference type="GO" id="GO:0016020">
    <property type="term" value="C:membrane"/>
    <property type="evidence" value="ECO:0007669"/>
    <property type="project" value="UniProtKB-SubCell"/>
</dbReference>